<protein>
    <submittedName>
        <fullName evidence="3">4-hydroxy-tetrahydrodipicolinate synthase</fullName>
        <ecNumber evidence="3">4.3.3.7</ecNumber>
    </submittedName>
</protein>
<evidence type="ECO:0000313" key="3">
    <source>
        <dbReference type="EMBL" id="MDR7304874.1"/>
    </source>
</evidence>
<dbReference type="PIRSF" id="PIRSF001365">
    <property type="entry name" value="DHDPS"/>
    <property type="match status" value="1"/>
</dbReference>
<comment type="caution">
    <text evidence="3">The sequence shown here is derived from an EMBL/GenBank/DDBJ whole genome shotgun (WGS) entry which is preliminary data.</text>
</comment>
<evidence type="ECO:0000256" key="1">
    <source>
        <dbReference type="ARBA" id="ARBA00023239"/>
    </source>
</evidence>
<name>A0ABU1ZH69_9BURK</name>
<evidence type="ECO:0000313" key="4">
    <source>
        <dbReference type="Proteomes" id="UP001268089"/>
    </source>
</evidence>
<dbReference type="EMBL" id="JAVDXO010000001">
    <property type="protein sequence ID" value="MDR7304874.1"/>
    <property type="molecule type" value="Genomic_DNA"/>
</dbReference>
<dbReference type="Proteomes" id="UP001268089">
    <property type="component" value="Unassembled WGS sequence"/>
</dbReference>
<dbReference type="EC" id="4.3.3.7" evidence="3"/>
<reference evidence="3 4" key="1">
    <citation type="submission" date="2023-07" db="EMBL/GenBank/DDBJ databases">
        <title>Sorghum-associated microbial communities from plants grown in Nebraska, USA.</title>
        <authorList>
            <person name="Schachtman D."/>
        </authorList>
    </citation>
    <scope>NUCLEOTIDE SEQUENCE [LARGE SCALE GENOMIC DNA]</scope>
    <source>
        <strain evidence="3 4">BE308</strain>
    </source>
</reference>
<dbReference type="GO" id="GO:0008840">
    <property type="term" value="F:4-hydroxy-tetrahydrodipicolinate synthase activity"/>
    <property type="evidence" value="ECO:0007669"/>
    <property type="project" value="UniProtKB-EC"/>
</dbReference>
<dbReference type="Gene3D" id="3.20.20.70">
    <property type="entry name" value="Aldolase class I"/>
    <property type="match status" value="1"/>
</dbReference>
<dbReference type="InterPro" id="IPR013785">
    <property type="entry name" value="Aldolase_TIM"/>
</dbReference>
<dbReference type="RefSeq" id="WP_310338411.1">
    <property type="nucleotide sequence ID" value="NZ_JAVDXO010000001.1"/>
</dbReference>
<gene>
    <name evidence="3" type="ORF">J2X15_000140</name>
</gene>
<keyword evidence="1 2" id="KW-0456">Lyase</keyword>
<dbReference type="PRINTS" id="PR00146">
    <property type="entry name" value="DHPICSNTHASE"/>
</dbReference>
<dbReference type="SUPFAM" id="SSF51569">
    <property type="entry name" value="Aldolase"/>
    <property type="match status" value="1"/>
</dbReference>
<dbReference type="InterPro" id="IPR002220">
    <property type="entry name" value="DapA-like"/>
</dbReference>
<dbReference type="PANTHER" id="PTHR12128">
    <property type="entry name" value="DIHYDRODIPICOLINATE SYNTHASE"/>
    <property type="match status" value="1"/>
</dbReference>
<dbReference type="SMART" id="SM01130">
    <property type="entry name" value="DHDPS"/>
    <property type="match status" value="1"/>
</dbReference>
<sequence>MNPAIQGLWPALLLPVSTTGVLDTPRTIAHAQRLLAAGCDGVTLFGTTGEGPAFTMAERKGLLKSLLGSGVKPDQMVVTITALALGDAIELGQHAARHGVHRQMLMPPFFFNQPKDAGIIEAVSQVVRGIGDDDLKLLLYHFPAMSTFGFSHAAIAELVRRHPQQVVGVKDSSANLEHSLALTKTFPDLAILVGAEPHVAPVMAQGGAGSINGLANIAPRLMRRVMSKPSQVEPEDAQLILDILALMSARPDMPFVGVYKGMLAEQTRDDAWLHMRAPLSPLDPTELAIVRSGYRALGARLDRL</sequence>
<dbReference type="Pfam" id="PF00701">
    <property type="entry name" value="DHDPS"/>
    <property type="match status" value="1"/>
</dbReference>
<evidence type="ECO:0000256" key="2">
    <source>
        <dbReference type="PIRNR" id="PIRNR001365"/>
    </source>
</evidence>
<accession>A0ABU1ZH69</accession>
<proteinExistence type="inferred from homology"/>
<organism evidence="3 4">
    <name type="scientific">Rhodoferax saidenbachensis</name>
    <dbReference type="NCBI Taxonomy" id="1484693"/>
    <lineage>
        <taxon>Bacteria</taxon>
        <taxon>Pseudomonadati</taxon>
        <taxon>Pseudomonadota</taxon>
        <taxon>Betaproteobacteria</taxon>
        <taxon>Burkholderiales</taxon>
        <taxon>Comamonadaceae</taxon>
        <taxon>Rhodoferax</taxon>
    </lineage>
</organism>
<keyword evidence="4" id="KW-1185">Reference proteome</keyword>
<dbReference type="PANTHER" id="PTHR12128:SF67">
    <property type="entry name" value="BLR3884 PROTEIN"/>
    <property type="match status" value="1"/>
</dbReference>
<comment type="similarity">
    <text evidence="2">Belongs to the DapA family.</text>
</comment>
<dbReference type="CDD" id="cd00408">
    <property type="entry name" value="DHDPS-like"/>
    <property type="match status" value="1"/>
</dbReference>